<evidence type="ECO:0000259" key="3">
    <source>
        <dbReference type="PROSITE" id="PS51294"/>
    </source>
</evidence>
<proteinExistence type="predicted"/>
<feature type="region of interest" description="Disordered" evidence="1">
    <location>
        <begin position="1"/>
        <end position="25"/>
    </location>
</feature>
<dbReference type="InterPro" id="IPR001005">
    <property type="entry name" value="SANT/Myb"/>
</dbReference>
<feature type="compositionally biased region" description="Low complexity" evidence="1">
    <location>
        <begin position="1"/>
        <end position="15"/>
    </location>
</feature>
<evidence type="ECO:0000313" key="5">
    <source>
        <dbReference type="Proteomes" id="UP001470230"/>
    </source>
</evidence>
<evidence type="ECO:0000313" key="4">
    <source>
        <dbReference type="EMBL" id="KAK8893957.1"/>
    </source>
</evidence>
<gene>
    <name evidence="4" type="ORF">M9Y10_022386</name>
</gene>
<feature type="domain" description="HTH myb-type" evidence="3">
    <location>
        <begin position="74"/>
        <end position="131"/>
    </location>
</feature>
<evidence type="ECO:0008006" key="6">
    <source>
        <dbReference type="Google" id="ProtNLM"/>
    </source>
</evidence>
<dbReference type="Gene3D" id="1.10.10.60">
    <property type="entry name" value="Homeodomain-like"/>
    <property type="match status" value="1"/>
</dbReference>
<reference evidence="4 5" key="1">
    <citation type="submission" date="2024-04" db="EMBL/GenBank/DDBJ databases">
        <title>Tritrichomonas musculus Genome.</title>
        <authorList>
            <person name="Alves-Ferreira E."/>
            <person name="Grigg M."/>
            <person name="Lorenzi H."/>
            <person name="Galac M."/>
        </authorList>
    </citation>
    <scope>NUCLEOTIDE SEQUENCE [LARGE SCALE GENOMIC DNA]</scope>
    <source>
        <strain evidence="4 5">EAF2021</strain>
    </source>
</reference>
<dbReference type="Pfam" id="PF00249">
    <property type="entry name" value="Myb_DNA-binding"/>
    <property type="match status" value="1"/>
</dbReference>
<dbReference type="PROSITE" id="PS51294">
    <property type="entry name" value="HTH_MYB"/>
    <property type="match status" value="1"/>
</dbReference>
<evidence type="ECO:0000259" key="2">
    <source>
        <dbReference type="PROSITE" id="PS50090"/>
    </source>
</evidence>
<dbReference type="InterPro" id="IPR017930">
    <property type="entry name" value="Myb_dom"/>
</dbReference>
<evidence type="ECO:0000256" key="1">
    <source>
        <dbReference type="SAM" id="MobiDB-lite"/>
    </source>
</evidence>
<sequence>MNSSASASENETSISPVLNKEPSNVQLPNAEVDYKEIKKKIPSDFDTWTECKKQAWLHLDDNPNTFFYRHVMPGEEIKKGPWSEDEKTLFLKALKEHPPIKGHWGLFSRYIPTRVGYQCNAFYKKLVSSGEVEEIVAINKKSTSSNNNNSNKNNNIPNINSSLTSISSSNNSINTATTNSFKRNSNRRKYVSFESSGSPRLQSIVSFLFTSRKNTSLFDDLDISLINRRPATPLLSKNKIVFDGTDYAYNNNLIQSQKKDFVFNPELNSRSSFQEILANNLKDPKCEEKFDNLSDLYFNI</sequence>
<dbReference type="EMBL" id="JAPFFF010000003">
    <property type="protein sequence ID" value="KAK8893957.1"/>
    <property type="molecule type" value="Genomic_DNA"/>
</dbReference>
<organism evidence="4 5">
    <name type="scientific">Tritrichomonas musculus</name>
    <dbReference type="NCBI Taxonomy" id="1915356"/>
    <lineage>
        <taxon>Eukaryota</taxon>
        <taxon>Metamonada</taxon>
        <taxon>Parabasalia</taxon>
        <taxon>Tritrichomonadida</taxon>
        <taxon>Tritrichomonadidae</taxon>
        <taxon>Tritrichomonas</taxon>
    </lineage>
</organism>
<keyword evidence="5" id="KW-1185">Reference proteome</keyword>
<dbReference type="InterPro" id="IPR009057">
    <property type="entry name" value="Homeodomain-like_sf"/>
</dbReference>
<accession>A0ABR2KU35</accession>
<feature type="domain" description="Myb-like" evidence="2">
    <location>
        <begin position="74"/>
        <end position="127"/>
    </location>
</feature>
<dbReference type="CDD" id="cd00167">
    <property type="entry name" value="SANT"/>
    <property type="match status" value="1"/>
</dbReference>
<name>A0ABR2KU35_9EUKA</name>
<dbReference type="Proteomes" id="UP001470230">
    <property type="component" value="Unassembled WGS sequence"/>
</dbReference>
<comment type="caution">
    <text evidence="4">The sequence shown here is derived from an EMBL/GenBank/DDBJ whole genome shotgun (WGS) entry which is preliminary data.</text>
</comment>
<dbReference type="SMART" id="SM00717">
    <property type="entry name" value="SANT"/>
    <property type="match status" value="1"/>
</dbReference>
<dbReference type="PROSITE" id="PS50090">
    <property type="entry name" value="MYB_LIKE"/>
    <property type="match status" value="1"/>
</dbReference>
<protein>
    <recommendedName>
        <fullName evidence="6">Myb-like DNA-binding domain containing protein</fullName>
    </recommendedName>
</protein>
<dbReference type="SUPFAM" id="SSF46689">
    <property type="entry name" value="Homeodomain-like"/>
    <property type="match status" value="1"/>
</dbReference>